<protein>
    <submittedName>
        <fullName evidence="1">Uncharacterized protein</fullName>
    </submittedName>
</protein>
<reference evidence="1" key="1">
    <citation type="submission" date="2020-04" db="EMBL/GenBank/DDBJ databases">
        <authorList>
            <person name="Chiriac C."/>
            <person name="Salcher M."/>
            <person name="Ghai R."/>
            <person name="Kavagutti S V."/>
        </authorList>
    </citation>
    <scope>NUCLEOTIDE SEQUENCE</scope>
</reference>
<evidence type="ECO:0000313" key="1">
    <source>
        <dbReference type="EMBL" id="CAB4128565.1"/>
    </source>
</evidence>
<accession>A0A6J5L422</accession>
<name>A0A6J5L422_9CAUD</name>
<organism evidence="1">
    <name type="scientific">uncultured Caudovirales phage</name>
    <dbReference type="NCBI Taxonomy" id="2100421"/>
    <lineage>
        <taxon>Viruses</taxon>
        <taxon>Duplodnaviria</taxon>
        <taxon>Heunggongvirae</taxon>
        <taxon>Uroviricota</taxon>
        <taxon>Caudoviricetes</taxon>
        <taxon>Peduoviridae</taxon>
        <taxon>Maltschvirus</taxon>
        <taxon>Maltschvirus maltsch</taxon>
    </lineage>
</organism>
<sequence length="86" mass="9152">MTGQAAVTLKLHFASDNNNVIPRIGRLYAPNNTLSQISAAGFLDGYLSANGNDLLSTDFIAAVASNGHQWYKPVFTNGSCQLVVLP</sequence>
<proteinExistence type="predicted"/>
<dbReference type="EMBL" id="LR796229">
    <property type="protein sequence ID" value="CAB4128565.1"/>
    <property type="molecule type" value="Genomic_DNA"/>
</dbReference>
<gene>
    <name evidence="1" type="ORF">UFOVP100_43</name>
</gene>